<protein>
    <submittedName>
        <fullName evidence="1">DMT family transporter</fullName>
    </submittedName>
</protein>
<dbReference type="Proteomes" id="UP001226091">
    <property type="component" value="Chromosome"/>
</dbReference>
<proteinExistence type="predicted"/>
<evidence type="ECO:0000313" key="1">
    <source>
        <dbReference type="EMBL" id="WHZ58358.1"/>
    </source>
</evidence>
<keyword evidence="2" id="KW-1185">Reference proteome</keyword>
<evidence type="ECO:0000313" key="2">
    <source>
        <dbReference type="Proteomes" id="UP001226091"/>
    </source>
</evidence>
<accession>A0ACD4RDE0</accession>
<reference evidence="2" key="1">
    <citation type="journal article" date="2025" name="Aquaculture">
        <title>Assessment of the bioflocculant production and safety properties of Metabacillus hrfriensis sp. nov. based on phenotypic and whole-genome sequencing analysis.</title>
        <authorList>
            <person name="Zhang R."/>
            <person name="Zhao Z."/>
            <person name="Luo L."/>
            <person name="Wang S."/>
            <person name="Guo K."/>
            <person name="Xu W."/>
        </authorList>
    </citation>
    <scope>NUCLEOTIDE SEQUENCE [LARGE SCALE GENOMIC DNA]</scope>
    <source>
        <strain evidence="2">CT-WN-B3</strain>
    </source>
</reference>
<dbReference type="EMBL" id="CP126116">
    <property type="protein sequence ID" value="WHZ58358.1"/>
    <property type="molecule type" value="Genomic_DNA"/>
</dbReference>
<gene>
    <name evidence="1" type="ORF">QLQ22_03005</name>
</gene>
<organism evidence="1 2">
    <name type="scientific">Metabacillus hrfriensis</name>
    <dbReference type="NCBI Taxonomy" id="3048891"/>
    <lineage>
        <taxon>Bacteria</taxon>
        <taxon>Bacillati</taxon>
        <taxon>Bacillota</taxon>
        <taxon>Bacilli</taxon>
        <taxon>Bacillales</taxon>
        <taxon>Bacillaceae</taxon>
        <taxon>Metabacillus</taxon>
    </lineage>
</organism>
<sequence>MKHILMRKPMFIYMGLLFCVICWGSNFIFGAILINYFRPMEIAFIRLLFINLFLFIILFKVVTAHQPFKKGVLFLMMIGFIGVTLNHWSFYASLTKAEPVTAALILATAPIFTAFINFVLFKEAKKILFWAWSMLSFAGVTLVIVKKGSIVIGAGEGYIFLTMLSFSCFMVMVERYANSFSSGIITFYSSFFGMVFMTAALPFSDVSLTRTAPAGMWLLLIVTGIIMHGICPLIWNHCISKVGSTNASLLLNMEPFIAMMAGYLILKETVSSIQFIGSLLIITGVAMAIQSNKRNALVAGDGMSNEFLRNLGKKRDKSLKL</sequence>
<name>A0ACD4RDE0_9BACI</name>